<keyword evidence="2" id="KW-0813">Transport</keyword>
<dbReference type="GO" id="GO:0005524">
    <property type="term" value="F:ATP binding"/>
    <property type="evidence" value="ECO:0007669"/>
    <property type="project" value="UniProtKB-KW"/>
</dbReference>
<dbReference type="SMART" id="SM00382">
    <property type="entry name" value="AAA"/>
    <property type="match status" value="2"/>
</dbReference>
<evidence type="ECO:0000313" key="12">
    <source>
        <dbReference type="Proteomes" id="UP000199206"/>
    </source>
</evidence>
<dbReference type="RefSeq" id="WP_093667164.1">
    <property type="nucleotide sequence ID" value="NZ_FOCF01000016.1"/>
</dbReference>
<keyword evidence="6" id="KW-0547">Nucleotide-binding</keyword>
<evidence type="ECO:0000256" key="9">
    <source>
        <dbReference type="ARBA" id="ARBA00023136"/>
    </source>
</evidence>
<dbReference type="GO" id="GO:0005886">
    <property type="term" value="C:plasma membrane"/>
    <property type="evidence" value="ECO:0007669"/>
    <property type="project" value="UniProtKB-SubCell"/>
</dbReference>
<evidence type="ECO:0000313" key="11">
    <source>
        <dbReference type="EMBL" id="SEN84185.1"/>
    </source>
</evidence>
<gene>
    <name evidence="11" type="ORF">SAMN05192583_3685</name>
</gene>
<dbReference type="Proteomes" id="UP000199206">
    <property type="component" value="Unassembled WGS sequence"/>
</dbReference>
<keyword evidence="12" id="KW-1185">Reference proteome</keyword>
<proteinExistence type="predicted"/>
<organism evidence="11 12">
    <name type="scientific">Sphingomonas gellani</name>
    <dbReference type="NCBI Taxonomy" id="1166340"/>
    <lineage>
        <taxon>Bacteria</taxon>
        <taxon>Pseudomonadati</taxon>
        <taxon>Pseudomonadota</taxon>
        <taxon>Alphaproteobacteria</taxon>
        <taxon>Sphingomonadales</taxon>
        <taxon>Sphingomonadaceae</taxon>
        <taxon>Sphingomonas</taxon>
    </lineage>
</organism>
<dbReference type="PANTHER" id="PTHR43790:SF3">
    <property type="entry name" value="D-ALLOSE IMPORT ATP-BINDING PROTEIN ALSA-RELATED"/>
    <property type="match status" value="1"/>
</dbReference>
<dbReference type="PROSITE" id="PS50893">
    <property type="entry name" value="ABC_TRANSPORTER_2"/>
    <property type="match status" value="2"/>
</dbReference>
<dbReference type="Gene3D" id="3.40.50.300">
    <property type="entry name" value="P-loop containing nucleotide triphosphate hydrolases"/>
    <property type="match status" value="2"/>
</dbReference>
<evidence type="ECO:0000256" key="1">
    <source>
        <dbReference type="ARBA" id="ARBA00004202"/>
    </source>
</evidence>
<dbReference type="GO" id="GO:0016887">
    <property type="term" value="F:ATP hydrolysis activity"/>
    <property type="evidence" value="ECO:0007669"/>
    <property type="project" value="InterPro"/>
</dbReference>
<accession>A0A1H8JUK4</accession>
<dbReference type="Pfam" id="PF00005">
    <property type="entry name" value="ABC_tran"/>
    <property type="match status" value="2"/>
</dbReference>
<keyword evidence="4" id="KW-0762">Sugar transport</keyword>
<evidence type="ECO:0000256" key="3">
    <source>
        <dbReference type="ARBA" id="ARBA00022475"/>
    </source>
</evidence>
<dbReference type="CDD" id="cd03215">
    <property type="entry name" value="ABC_Carb_Monos_II"/>
    <property type="match status" value="1"/>
</dbReference>
<protein>
    <submittedName>
        <fullName evidence="11">Erythritol ABC transporter ATP-binding protein</fullName>
    </submittedName>
</protein>
<dbReference type="InterPro" id="IPR017871">
    <property type="entry name" value="ABC_transporter-like_CS"/>
</dbReference>
<keyword evidence="5" id="KW-0677">Repeat</keyword>
<dbReference type="FunFam" id="3.40.50.300:FF:000127">
    <property type="entry name" value="Ribose import ATP-binding protein RbsA"/>
    <property type="match status" value="1"/>
</dbReference>
<keyword evidence="9" id="KW-0472">Membrane</keyword>
<sequence length="517" mass="55273">MQADRIALRAEGIVRSYGATRALRGVDFDLAAGAVNVLIGENGAGKSTLMRILAGVERPDTGRLLIDGRPVSFTSVQEAARCGIGIVFQELNLCPNLTVVENMFLGRRVARGFRIDRSAERVKAVAVLARLRASIDPDARVGDLRIGQQQIVEIARALAEDARILILDEPTSALSESEVATLFQVIDELRRDGVAIVYISHRLEELMRIGDRITVMRDGRVVATAPVAEASVPWIVERMLGENGVARSRRRNGGQAPGAPVLQVENVSVRRPAGGTLVDDVSLTFRSGEVVAIYGLLGAGRTELFEYIQGARRGNGVVRLCGERIDRLPIADRIERRLLLVPEDRQREGLFPNLRVGGNLGLSVLRRFAPGGMISPVREGQAVRDMIGRLGIKARGGETPIGALSGGNQQKVVIGRCVMRDPAAILLDEPSRGVDVGARAEVFDAMRSLSGQGIAIAFTTSDLAEALTVADRVVVMAAGRVTADLPAEEADETMLVRAANGVSSATATIVAPLQAAN</sequence>
<evidence type="ECO:0000256" key="2">
    <source>
        <dbReference type="ARBA" id="ARBA00022448"/>
    </source>
</evidence>
<dbReference type="PROSITE" id="PS00211">
    <property type="entry name" value="ABC_TRANSPORTER_1"/>
    <property type="match status" value="1"/>
</dbReference>
<feature type="domain" description="ABC transporter" evidence="10">
    <location>
        <begin position="8"/>
        <end position="243"/>
    </location>
</feature>
<evidence type="ECO:0000259" key="10">
    <source>
        <dbReference type="PROSITE" id="PS50893"/>
    </source>
</evidence>
<reference evidence="12" key="1">
    <citation type="submission" date="2016-10" db="EMBL/GenBank/DDBJ databases">
        <authorList>
            <person name="Varghese N."/>
            <person name="Submissions S."/>
        </authorList>
    </citation>
    <scope>NUCLEOTIDE SEQUENCE [LARGE SCALE GENOMIC DNA]</scope>
    <source>
        <strain evidence="12">S6-262</strain>
    </source>
</reference>
<name>A0A1H8JUK4_9SPHN</name>
<evidence type="ECO:0000256" key="7">
    <source>
        <dbReference type="ARBA" id="ARBA00022840"/>
    </source>
</evidence>
<dbReference type="InterPro" id="IPR003593">
    <property type="entry name" value="AAA+_ATPase"/>
</dbReference>
<dbReference type="PANTHER" id="PTHR43790">
    <property type="entry name" value="CARBOHYDRATE TRANSPORT ATP-BINDING PROTEIN MG119-RELATED"/>
    <property type="match status" value="1"/>
</dbReference>
<dbReference type="InterPro" id="IPR050107">
    <property type="entry name" value="ABC_carbohydrate_import_ATPase"/>
</dbReference>
<evidence type="ECO:0000256" key="6">
    <source>
        <dbReference type="ARBA" id="ARBA00022741"/>
    </source>
</evidence>
<keyword evidence="3" id="KW-1003">Cell membrane</keyword>
<dbReference type="InterPro" id="IPR003439">
    <property type="entry name" value="ABC_transporter-like_ATP-bd"/>
</dbReference>
<keyword evidence="8" id="KW-1278">Translocase</keyword>
<dbReference type="EMBL" id="FOCF01000016">
    <property type="protein sequence ID" value="SEN84185.1"/>
    <property type="molecule type" value="Genomic_DNA"/>
</dbReference>
<evidence type="ECO:0000256" key="8">
    <source>
        <dbReference type="ARBA" id="ARBA00022967"/>
    </source>
</evidence>
<evidence type="ECO:0000256" key="4">
    <source>
        <dbReference type="ARBA" id="ARBA00022597"/>
    </source>
</evidence>
<dbReference type="AlphaFoldDB" id="A0A1H8JUK4"/>
<dbReference type="CDD" id="cd03216">
    <property type="entry name" value="ABC_Carb_Monos_I"/>
    <property type="match status" value="1"/>
</dbReference>
<dbReference type="InterPro" id="IPR027417">
    <property type="entry name" value="P-loop_NTPase"/>
</dbReference>
<evidence type="ECO:0000256" key="5">
    <source>
        <dbReference type="ARBA" id="ARBA00022737"/>
    </source>
</evidence>
<dbReference type="OrthoDB" id="9805029at2"/>
<keyword evidence="7 11" id="KW-0067">ATP-binding</keyword>
<dbReference type="SUPFAM" id="SSF52540">
    <property type="entry name" value="P-loop containing nucleoside triphosphate hydrolases"/>
    <property type="match status" value="2"/>
</dbReference>
<feature type="domain" description="ABC transporter" evidence="10">
    <location>
        <begin position="262"/>
        <end position="503"/>
    </location>
</feature>
<dbReference type="STRING" id="1166340.SAMN05192583_3685"/>
<comment type="subcellular location">
    <subcellularLocation>
        <location evidence="1">Cell membrane</location>
        <topology evidence="1">Peripheral membrane protein</topology>
    </subcellularLocation>
</comment>